<evidence type="ECO:0000313" key="2">
    <source>
        <dbReference type="EMBL" id="ETO02314.1"/>
    </source>
</evidence>
<keyword evidence="1" id="KW-1133">Transmembrane helix</keyword>
<dbReference type="AlphaFoldDB" id="X6LL15"/>
<dbReference type="Proteomes" id="UP000023152">
    <property type="component" value="Unassembled WGS sequence"/>
</dbReference>
<name>X6LL15_RETFI</name>
<protein>
    <submittedName>
        <fullName evidence="2">Uncharacterized protein</fullName>
    </submittedName>
</protein>
<comment type="caution">
    <text evidence="2">The sequence shown here is derived from an EMBL/GenBank/DDBJ whole genome shotgun (WGS) entry which is preliminary data.</text>
</comment>
<evidence type="ECO:0000256" key="1">
    <source>
        <dbReference type="SAM" id="Phobius"/>
    </source>
</evidence>
<keyword evidence="3" id="KW-1185">Reference proteome</keyword>
<proteinExistence type="predicted"/>
<organism evidence="2 3">
    <name type="scientific">Reticulomyxa filosa</name>
    <dbReference type="NCBI Taxonomy" id="46433"/>
    <lineage>
        <taxon>Eukaryota</taxon>
        <taxon>Sar</taxon>
        <taxon>Rhizaria</taxon>
        <taxon>Retaria</taxon>
        <taxon>Foraminifera</taxon>
        <taxon>Monothalamids</taxon>
        <taxon>Reticulomyxidae</taxon>
        <taxon>Reticulomyxa</taxon>
    </lineage>
</organism>
<keyword evidence="1" id="KW-0472">Membrane</keyword>
<dbReference type="EMBL" id="ASPP01036105">
    <property type="protein sequence ID" value="ETO02314.1"/>
    <property type="molecule type" value="Genomic_DNA"/>
</dbReference>
<evidence type="ECO:0000313" key="3">
    <source>
        <dbReference type="Proteomes" id="UP000023152"/>
    </source>
</evidence>
<accession>X6LL15</accession>
<keyword evidence="1" id="KW-0812">Transmembrane</keyword>
<reference evidence="2 3" key="1">
    <citation type="journal article" date="2013" name="Curr. Biol.">
        <title>The Genome of the Foraminiferan Reticulomyxa filosa.</title>
        <authorList>
            <person name="Glockner G."/>
            <person name="Hulsmann N."/>
            <person name="Schleicher M."/>
            <person name="Noegel A.A."/>
            <person name="Eichinger L."/>
            <person name="Gallinger C."/>
            <person name="Pawlowski J."/>
            <person name="Sierra R."/>
            <person name="Euteneuer U."/>
            <person name="Pillet L."/>
            <person name="Moustafa A."/>
            <person name="Platzer M."/>
            <person name="Groth M."/>
            <person name="Szafranski K."/>
            <person name="Schliwa M."/>
        </authorList>
    </citation>
    <scope>NUCLEOTIDE SEQUENCE [LARGE SCALE GENOMIC DNA]</scope>
</reference>
<sequence length="204" mass="23329">MILEKLFKKSCCLIGYVPINSKTNISLSVNIQVMLNYDNNKHSNETTLLSFVSVFDLNTFQFIKCDDLPADNAVGNHCFILNSEKGQGQEIMKTNEEKNKNDQMLLFCKKTGLSIEYDEDNNNFQFHRLPVCDNIALFSYYEYVCINDVIFFFGGFGYGVASIIAQVVNSRKQMNDILPNPLFNCIAILSEDNYIHIIRGKDDK</sequence>
<gene>
    <name evidence="2" type="ORF">RFI_35121</name>
</gene>
<feature type="transmembrane region" description="Helical" evidence="1">
    <location>
        <begin position="149"/>
        <end position="168"/>
    </location>
</feature>